<protein>
    <submittedName>
        <fullName evidence="1">Uncharacterized protein</fullName>
    </submittedName>
</protein>
<evidence type="ECO:0000313" key="1">
    <source>
        <dbReference type="EMBL" id="RMZ96381.1"/>
    </source>
</evidence>
<dbReference type="EMBL" id="REGN01012243">
    <property type="protein sequence ID" value="RMZ96381.1"/>
    <property type="molecule type" value="Genomic_DNA"/>
</dbReference>
<evidence type="ECO:0000313" key="2">
    <source>
        <dbReference type="Proteomes" id="UP000276133"/>
    </source>
</evidence>
<gene>
    <name evidence="1" type="ORF">BpHYR1_044432</name>
</gene>
<comment type="caution">
    <text evidence="1">The sequence shown here is derived from an EMBL/GenBank/DDBJ whole genome shotgun (WGS) entry which is preliminary data.</text>
</comment>
<keyword evidence="2" id="KW-1185">Reference proteome</keyword>
<sequence length="118" mass="13922">MKTSVRCIQLTFNRTVGLHSAPLKTSFSNFSQRYVGTGLSHSIPLVVRLVKEYKEGFESRYIEYPTPLSFSSTQYFITRRSTSEPHVRYMRIKSYLKYWNSDLEINYYKSILLSSFDH</sequence>
<accession>A0A3M7PBA1</accession>
<dbReference type="Proteomes" id="UP000276133">
    <property type="component" value="Unassembled WGS sequence"/>
</dbReference>
<dbReference type="AlphaFoldDB" id="A0A3M7PBA1"/>
<organism evidence="1 2">
    <name type="scientific">Brachionus plicatilis</name>
    <name type="common">Marine rotifer</name>
    <name type="synonym">Brachionus muelleri</name>
    <dbReference type="NCBI Taxonomy" id="10195"/>
    <lineage>
        <taxon>Eukaryota</taxon>
        <taxon>Metazoa</taxon>
        <taxon>Spiralia</taxon>
        <taxon>Gnathifera</taxon>
        <taxon>Rotifera</taxon>
        <taxon>Eurotatoria</taxon>
        <taxon>Monogononta</taxon>
        <taxon>Pseudotrocha</taxon>
        <taxon>Ploima</taxon>
        <taxon>Brachionidae</taxon>
        <taxon>Brachionus</taxon>
    </lineage>
</organism>
<name>A0A3M7PBA1_BRAPC</name>
<proteinExistence type="predicted"/>
<reference evidence="1 2" key="1">
    <citation type="journal article" date="2018" name="Sci. Rep.">
        <title>Genomic signatures of local adaptation to the degree of environmental predictability in rotifers.</title>
        <authorList>
            <person name="Franch-Gras L."/>
            <person name="Hahn C."/>
            <person name="Garcia-Roger E.M."/>
            <person name="Carmona M.J."/>
            <person name="Serra M."/>
            <person name="Gomez A."/>
        </authorList>
    </citation>
    <scope>NUCLEOTIDE SEQUENCE [LARGE SCALE GENOMIC DNA]</scope>
    <source>
        <strain evidence="1">HYR1</strain>
    </source>
</reference>